<keyword evidence="5" id="KW-0406">Ion transport</keyword>
<evidence type="ECO:0000256" key="1">
    <source>
        <dbReference type="ARBA" id="ARBA00011028"/>
    </source>
</evidence>
<keyword evidence="9" id="KW-1185">Reference proteome</keyword>
<proteinExistence type="inferred from homology"/>
<dbReference type="Proteomes" id="UP000207598">
    <property type="component" value="Unassembled WGS sequence"/>
</dbReference>
<feature type="region of interest" description="Disordered" evidence="6">
    <location>
        <begin position="121"/>
        <end position="142"/>
    </location>
</feature>
<dbReference type="RefSeq" id="WP_094021428.1">
    <property type="nucleotide sequence ID" value="NZ_FXYF01000006.1"/>
</dbReference>
<dbReference type="Gene3D" id="3.40.50.1980">
    <property type="entry name" value="Nitrogenase molybdenum iron protein domain"/>
    <property type="match status" value="2"/>
</dbReference>
<keyword evidence="3" id="KW-0813">Transport</keyword>
<dbReference type="SUPFAM" id="SSF53807">
    <property type="entry name" value="Helical backbone' metal receptor"/>
    <property type="match status" value="1"/>
</dbReference>
<dbReference type="GO" id="GO:0006829">
    <property type="term" value="P:zinc ion transport"/>
    <property type="evidence" value="ECO:0007669"/>
    <property type="project" value="UniProtKB-KW"/>
</dbReference>
<evidence type="ECO:0000256" key="5">
    <source>
        <dbReference type="ARBA" id="ARBA00022906"/>
    </source>
</evidence>
<keyword evidence="5" id="KW-0862">Zinc</keyword>
<feature type="chain" id="PRO_5012466789" description="High-affinity zinc uptake system protein ZnuA" evidence="7">
    <location>
        <begin position="20"/>
        <end position="309"/>
    </location>
</feature>
<evidence type="ECO:0000256" key="2">
    <source>
        <dbReference type="ARBA" id="ARBA00015915"/>
    </source>
</evidence>
<protein>
    <recommendedName>
        <fullName evidence="2">High-affinity zinc uptake system protein ZnuA</fullName>
    </recommendedName>
</protein>
<sequence length="309" mass="31785">MLRTLLLTACFALPVAARAEVPKVVTDIGPVESLTALVMQGLGTPERLLPPGASPHEMALRPSQARLLSEADLVIWVGPDLTPQLARQIEALAPEARSLPLAKVAGTHLLPAREAGLFAHDHGDEDHGHDDHAHDDGHAAHDSHPWLDPDNALVWLGAIASALAEADPDNAAAYNANAAQGAAEIATARAEAGALLAPLADVPLGVGHDALQYFERSFGLTVLGAVSDSDSATPGPARLAALRDTYAATPPACLLTEPGTDPRLLGAVADAGIPVVELDSLGAGLPQGPGLYPALLRDLAARIAECAGR</sequence>
<evidence type="ECO:0000256" key="4">
    <source>
        <dbReference type="ARBA" id="ARBA00022729"/>
    </source>
</evidence>
<dbReference type="GO" id="GO:0046872">
    <property type="term" value="F:metal ion binding"/>
    <property type="evidence" value="ECO:0007669"/>
    <property type="project" value="InterPro"/>
</dbReference>
<dbReference type="OrthoDB" id="7346865at2"/>
<dbReference type="InterPro" id="IPR050492">
    <property type="entry name" value="Bact_metal-bind_prot9"/>
</dbReference>
<dbReference type="AlphaFoldDB" id="A0A238KK21"/>
<accession>A0A238KK21</accession>
<dbReference type="EMBL" id="FXYF01000006">
    <property type="protein sequence ID" value="SMX42452.1"/>
    <property type="molecule type" value="Genomic_DNA"/>
</dbReference>
<dbReference type="Pfam" id="PF01297">
    <property type="entry name" value="ZnuA"/>
    <property type="match status" value="1"/>
</dbReference>
<evidence type="ECO:0000256" key="3">
    <source>
        <dbReference type="ARBA" id="ARBA00022448"/>
    </source>
</evidence>
<evidence type="ECO:0000313" key="8">
    <source>
        <dbReference type="EMBL" id="SMX42452.1"/>
    </source>
</evidence>
<gene>
    <name evidence="8" type="primary">znuA</name>
    <name evidence="8" type="ORF">MAA8898_02612</name>
</gene>
<comment type="similarity">
    <text evidence="1">Belongs to the bacterial solute-binding protein 9 family.</text>
</comment>
<organism evidence="8 9">
    <name type="scientific">Maliponia aquimaris</name>
    <dbReference type="NCBI Taxonomy" id="1673631"/>
    <lineage>
        <taxon>Bacteria</taxon>
        <taxon>Pseudomonadati</taxon>
        <taxon>Pseudomonadota</taxon>
        <taxon>Alphaproteobacteria</taxon>
        <taxon>Rhodobacterales</taxon>
        <taxon>Paracoccaceae</taxon>
        <taxon>Maliponia</taxon>
    </lineage>
</organism>
<dbReference type="PANTHER" id="PTHR42953">
    <property type="entry name" value="HIGH-AFFINITY ZINC UPTAKE SYSTEM PROTEIN ZNUA-RELATED"/>
    <property type="match status" value="1"/>
</dbReference>
<evidence type="ECO:0000313" key="9">
    <source>
        <dbReference type="Proteomes" id="UP000207598"/>
    </source>
</evidence>
<evidence type="ECO:0000256" key="6">
    <source>
        <dbReference type="SAM" id="MobiDB-lite"/>
    </source>
</evidence>
<keyword evidence="5" id="KW-0864">Zinc transport</keyword>
<dbReference type="PANTHER" id="PTHR42953:SF3">
    <property type="entry name" value="HIGH-AFFINITY ZINC UPTAKE SYSTEM PROTEIN ZNUA"/>
    <property type="match status" value="1"/>
</dbReference>
<reference evidence="8 9" key="1">
    <citation type="submission" date="2017-05" db="EMBL/GenBank/DDBJ databases">
        <authorList>
            <person name="Song R."/>
            <person name="Chenine A.L."/>
            <person name="Ruprecht R.M."/>
        </authorList>
    </citation>
    <scope>NUCLEOTIDE SEQUENCE [LARGE SCALE GENOMIC DNA]</scope>
    <source>
        <strain evidence="8 9">CECT 8898</strain>
    </source>
</reference>
<feature type="signal peptide" evidence="7">
    <location>
        <begin position="1"/>
        <end position="19"/>
    </location>
</feature>
<keyword evidence="4 7" id="KW-0732">Signal</keyword>
<evidence type="ECO:0000256" key="7">
    <source>
        <dbReference type="SAM" id="SignalP"/>
    </source>
</evidence>
<name>A0A238KK21_9RHOB</name>
<dbReference type="InterPro" id="IPR006127">
    <property type="entry name" value="ZnuA-like"/>
</dbReference>